<proteinExistence type="predicted"/>
<dbReference type="InterPro" id="IPR029016">
    <property type="entry name" value="GAF-like_dom_sf"/>
</dbReference>
<dbReference type="SUPFAM" id="SSF50475">
    <property type="entry name" value="FMN-binding split barrel"/>
    <property type="match status" value="1"/>
</dbReference>
<dbReference type="SUPFAM" id="SSF55781">
    <property type="entry name" value="GAF domain-like"/>
    <property type="match status" value="1"/>
</dbReference>
<dbReference type="Gene3D" id="2.30.110.10">
    <property type="entry name" value="Electron Transport, Fmn-binding Protein, Chain A"/>
    <property type="match status" value="1"/>
</dbReference>
<dbReference type="Gene3D" id="3.30.450.40">
    <property type="match status" value="1"/>
</dbReference>
<dbReference type="Pfam" id="PF13185">
    <property type="entry name" value="GAF_2"/>
    <property type="match status" value="1"/>
</dbReference>
<dbReference type="PANTHER" id="PTHR40660:SF1">
    <property type="entry name" value="5'-PHOSPHATE OXIDASE PUTATIVE DOMAIN-CONTAINING PROTEIN-RELATED"/>
    <property type="match status" value="1"/>
</dbReference>
<reference evidence="3" key="1">
    <citation type="submission" date="2016-03" db="EMBL/GenBank/DDBJ databases">
        <authorList>
            <person name="Ma C."/>
            <person name="Zhou S."/>
            <person name="Yang G."/>
        </authorList>
    </citation>
    <scope>NUCLEOTIDE SEQUENCE [LARGE SCALE GENOMIC DNA]</scope>
    <source>
        <strain evidence="3">SgZ-1</strain>
    </source>
</reference>
<gene>
    <name evidence="2" type="ORF">AC731_006385</name>
</gene>
<dbReference type="EMBL" id="CP014646">
    <property type="protein sequence ID" value="AMO36600.1"/>
    <property type="molecule type" value="Genomic_DNA"/>
</dbReference>
<evidence type="ECO:0000259" key="1">
    <source>
        <dbReference type="SMART" id="SM00065"/>
    </source>
</evidence>
<keyword evidence="2" id="KW-0808">Transferase</keyword>
<dbReference type="SMART" id="SM00065">
    <property type="entry name" value="GAF"/>
    <property type="match status" value="1"/>
</dbReference>
<name>A0A127K3R1_9RHOO</name>
<evidence type="ECO:0000313" key="3">
    <source>
        <dbReference type="Proteomes" id="UP000036902"/>
    </source>
</evidence>
<dbReference type="RefSeq" id="WP_048704170.1">
    <property type="nucleotide sequence ID" value="NZ_CP014646.1"/>
</dbReference>
<organism evidence="2 3">
    <name type="scientific">Thauera humireducens</name>
    <dbReference type="NCBI Taxonomy" id="1134435"/>
    <lineage>
        <taxon>Bacteria</taxon>
        <taxon>Pseudomonadati</taxon>
        <taxon>Pseudomonadota</taxon>
        <taxon>Betaproteobacteria</taxon>
        <taxon>Rhodocyclales</taxon>
        <taxon>Zoogloeaceae</taxon>
        <taxon>Thauera</taxon>
    </lineage>
</organism>
<keyword evidence="2" id="KW-0418">Kinase</keyword>
<dbReference type="GO" id="GO:0016301">
    <property type="term" value="F:kinase activity"/>
    <property type="evidence" value="ECO:0007669"/>
    <property type="project" value="UniProtKB-KW"/>
</dbReference>
<dbReference type="InterPro" id="IPR003018">
    <property type="entry name" value="GAF"/>
</dbReference>
<protein>
    <submittedName>
        <fullName evidence="2">Histidine kinase</fullName>
    </submittedName>
</protein>
<feature type="domain" description="GAF" evidence="1">
    <location>
        <begin position="160"/>
        <end position="323"/>
    </location>
</feature>
<accession>A0A127K3R1</accession>
<dbReference type="Proteomes" id="UP000036902">
    <property type="component" value="Chromosome"/>
</dbReference>
<keyword evidence="3" id="KW-1185">Reference proteome</keyword>
<dbReference type="KEGG" id="thu:AC731_006385"/>
<dbReference type="InterPro" id="IPR012349">
    <property type="entry name" value="Split_barrel_FMN-bd"/>
</dbReference>
<evidence type="ECO:0000313" key="2">
    <source>
        <dbReference type="EMBL" id="AMO36600.1"/>
    </source>
</evidence>
<sequence length="452" mass="48957">MKIALDAIRNCLDGAIPGQIATVAADGTPNVAYLSQVQYVDARHVALSWQFFNSTRRNILDIPFARVAVIDPGTAAQYRLSLQYLRTESEGPLFETMKAKLAGIASHTGMAGVFKLLGADIYRVLRIERVPGATLPAPPPRRNLLAALRASAEQLCRCTDLEGLLGQTLDCLEQRFDIHHAMILMLDAAVGRLYTVASRGYEISGIGSEIALGDGVIGVAARERTPIRIGHFAADYSYGRAIRDSLAREGLVSAAGEIPLPGLPRSSSQLAVPIHAGRLLVGVLYVESPLEQRFGYDDEDALVALAGGLGGAIQLLQQLAADDTGRPGAPEQASGDGADTAGRALTVRHYAENDSIFLDDDYLIKGVAGAILWTLLHDYTQQGRTHFTNRELRLDPRIRLPDLSDNLEARLILLSRRLQEKSAPIRIDKPARGCLRLGVDRPVELVDILAPR</sequence>
<dbReference type="AlphaFoldDB" id="A0A127K3R1"/>
<dbReference type="STRING" id="1134435.AC731_006385"/>
<dbReference type="PANTHER" id="PTHR40660">
    <property type="entry name" value="5'-PHOSPHATE OXIDASE PUTATIVE DOMAIN-CONTAINING PROTEIN-RELATED"/>
    <property type="match status" value="1"/>
</dbReference>